<protein>
    <submittedName>
        <fullName evidence="1">Uncharacterized protein</fullName>
    </submittedName>
</protein>
<evidence type="ECO:0000313" key="2">
    <source>
        <dbReference type="Proteomes" id="UP001055811"/>
    </source>
</evidence>
<reference evidence="2" key="1">
    <citation type="journal article" date="2022" name="Mol. Ecol. Resour.">
        <title>The genomes of chicory, endive, great burdock and yacon provide insights into Asteraceae palaeo-polyploidization history and plant inulin production.</title>
        <authorList>
            <person name="Fan W."/>
            <person name="Wang S."/>
            <person name="Wang H."/>
            <person name="Wang A."/>
            <person name="Jiang F."/>
            <person name="Liu H."/>
            <person name="Zhao H."/>
            <person name="Xu D."/>
            <person name="Zhang Y."/>
        </authorList>
    </citation>
    <scope>NUCLEOTIDE SEQUENCE [LARGE SCALE GENOMIC DNA]</scope>
    <source>
        <strain evidence="2">cv. Punajuju</strain>
    </source>
</reference>
<dbReference type="EMBL" id="CM042015">
    <property type="protein sequence ID" value="KAI3709786.1"/>
    <property type="molecule type" value="Genomic_DNA"/>
</dbReference>
<name>A0ACB9AJ57_CICIN</name>
<comment type="caution">
    <text evidence="1">The sequence shown here is derived from an EMBL/GenBank/DDBJ whole genome shotgun (WGS) entry which is preliminary data.</text>
</comment>
<gene>
    <name evidence="1" type="ORF">L2E82_39552</name>
</gene>
<evidence type="ECO:0000313" key="1">
    <source>
        <dbReference type="EMBL" id="KAI3709786.1"/>
    </source>
</evidence>
<dbReference type="Proteomes" id="UP001055811">
    <property type="component" value="Linkage Group LG07"/>
</dbReference>
<proteinExistence type="predicted"/>
<accession>A0ACB9AJ57</accession>
<organism evidence="1 2">
    <name type="scientific">Cichorium intybus</name>
    <name type="common">Chicory</name>
    <dbReference type="NCBI Taxonomy" id="13427"/>
    <lineage>
        <taxon>Eukaryota</taxon>
        <taxon>Viridiplantae</taxon>
        <taxon>Streptophyta</taxon>
        <taxon>Embryophyta</taxon>
        <taxon>Tracheophyta</taxon>
        <taxon>Spermatophyta</taxon>
        <taxon>Magnoliopsida</taxon>
        <taxon>eudicotyledons</taxon>
        <taxon>Gunneridae</taxon>
        <taxon>Pentapetalae</taxon>
        <taxon>asterids</taxon>
        <taxon>campanulids</taxon>
        <taxon>Asterales</taxon>
        <taxon>Asteraceae</taxon>
        <taxon>Cichorioideae</taxon>
        <taxon>Cichorieae</taxon>
        <taxon>Cichoriinae</taxon>
        <taxon>Cichorium</taxon>
    </lineage>
</organism>
<sequence length="515" mass="58187">MFIINIYHIHPQSHHNLQPPIMEPLTIVSLVVASLFLFAFWALSPKTSKNLPPGPPKLPIIGNIHQLKSPTPHRVLRNLARKYGPIMHLQLGQVSTVVVSTPRLAREIMKTNDISFADRPTTTTSQIFFYKAQDIGWAPYGEYWRQMKKICTLELLSAKKVRSFSSIREEELSRISKVLESQAGTPINFTEMTVEMVNNVICKATLGDSCKDQATLIEVLYDVLKTLSAFNLASYYPGLQFLNVILGKKAKWLKMQKQLDDILEDVLKEHRSKGSNKSDQEDLVDVLLRVKDTGGLDFTVTDEHVKAVVLDMLTAGTDTSSATLEWAMTELMRNPHMMKRAQDEVRSVVKGSTITETDLQSLHYLKLIVKETLRLHAPTPLLVPRECRQDCNVDGYDIPAKTKILVNAWACGTDPDSWKDPESFIPERFENCPINYMGADFEFIPFGAGRRICPGLTFGLSMVEYPLANFLYHFDWKLPNGLKPHELDITEITGISTSLKHQLKIVPMIPKSIAK</sequence>
<reference evidence="1 2" key="2">
    <citation type="journal article" date="2022" name="Mol. Ecol. Resour.">
        <title>The genomes of chicory, endive, great burdock and yacon provide insights into Asteraceae paleo-polyploidization history and plant inulin production.</title>
        <authorList>
            <person name="Fan W."/>
            <person name="Wang S."/>
            <person name="Wang H."/>
            <person name="Wang A."/>
            <person name="Jiang F."/>
            <person name="Liu H."/>
            <person name="Zhao H."/>
            <person name="Xu D."/>
            <person name="Zhang Y."/>
        </authorList>
    </citation>
    <scope>NUCLEOTIDE SEQUENCE [LARGE SCALE GENOMIC DNA]</scope>
    <source>
        <strain evidence="2">cv. Punajuju</strain>
        <tissue evidence="1">Leaves</tissue>
    </source>
</reference>
<keyword evidence="2" id="KW-1185">Reference proteome</keyword>